<name>A0A4R5L6F4_9BURK</name>
<comment type="caution">
    <text evidence="1">The sequence shown here is derived from an EMBL/GenBank/DDBJ whole genome shotgun (WGS) entry which is preliminary data.</text>
</comment>
<evidence type="ECO:0000313" key="2">
    <source>
        <dbReference type="Proteomes" id="UP000295606"/>
    </source>
</evidence>
<proteinExistence type="predicted"/>
<sequence>MEMKTLTFAQRLRAGRDQELTFKRDCARVTLAAFVAILAGCGDAVSDSDIQFVTAAMPAQFEAFRMYGAVPFRDGSPGLSAHAPARLQQACEAVIRSAKGSFRESVVLDSESAEYFELDVSRTADGWTVTTDSLAAPSGNSVGLRTQFTNCLTAIKDKLRAQPDAVQ</sequence>
<evidence type="ECO:0000313" key="1">
    <source>
        <dbReference type="EMBL" id="TDG04422.1"/>
    </source>
</evidence>
<accession>A0A4R5L6F4</accession>
<dbReference type="AlphaFoldDB" id="A0A4R5L6F4"/>
<dbReference type="Proteomes" id="UP000295606">
    <property type="component" value="Unassembled WGS sequence"/>
</dbReference>
<dbReference type="EMBL" id="SMOD01000028">
    <property type="protein sequence ID" value="TDG04422.1"/>
    <property type="molecule type" value="Genomic_DNA"/>
</dbReference>
<protein>
    <submittedName>
        <fullName evidence="1">Uncharacterized protein</fullName>
    </submittedName>
</protein>
<gene>
    <name evidence="1" type="ORF">E1N52_29660</name>
</gene>
<organism evidence="1 2">
    <name type="scientific">Paraburkholderia guartelaensis</name>
    <dbReference type="NCBI Taxonomy" id="2546446"/>
    <lineage>
        <taxon>Bacteria</taxon>
        <taxon>Pseudomonadati</taxon>
        <taxon>Pseudomonadota</taxon>
        <taxon>Betaproteobacteria</taxon>
        <taxon>Burkholderiales</taxon>
        <taxon>Burkholderiaceae</taxon>
        <taxon>Paraburkholderia</taxon>
    </lineage>
</organism>
<dbReference type="OrthoDB" id="9008012at2"/>
<reference evidence="1 2" key="1">
    <citation type="submission" date="2019-03" db="EMBL/GenBank/DDBJ databases">
        <title>Paraburkholderia sp. isolated from native Mimosa gymnas in Guartela State Park, Brazil.</title>
        <authorList>
            <person name="Paulitsch F."/>
            <person name="Hungria M."/>
            <person name="Delamuta J.R.M."/>
            <person name="Ribeiro R.A."/>
            <person name="Dall'Agnol R."/>
            <person name="Silva J.S.B."/>
        </authorList>
    </citation>
    <scope>NUCLEOTIDE SEQUENCE [LARGE SCALE GENOMIC DNA]</scope>
    <source>
        <strain evidence="1 2">CNPSo 3008</strain>
    </source>
</reference>